<dbReference type="PANTHER" id="PTHR24345">
    <property type="entry name" value="SERINE/THREONINE-PROTEIN KINASE PLK"/>
    <property type="match status" value="1"/>
</dbReference>
<dbReference type="GO" id="GO:0035556">
    <property type="term" value="P:intracellular signal transduction"/>
    <property type="evidence" value="ECO:0000318"/>
    <property type="project" value="GO_Central"/>
</dbReference>
<dbReference type="Gene3D" id="1.10.510.10">
    <property type="entry name" value="Transferase(Phosphotransferase) domain 1"/>
    <property type="match status" value="1"/>
</dbReference>
<dbReference type="GO" id="GO:0005737">
    <property type="term" value="C:cytoplasm"/>
    <property type="evidence" value="ECO:0000318"/>
    <property type="project" value="GO_Central"/>
</dbReference>
<dbReference type="GO" id="GO:0009931">
    <property type="term" value="F:calcium-dependent protein serine/threonine kinase activity"/>
    <property type="evidence" value="ECO:0000318"/>
    <property type="project" value="GO_Central"/>
</dbReference>
<organism evidence="7 8">
    <name type="scientific">Thalassiosira pseudonana</name>
    <name type="common">Marine diatom</name>
    <name type="synonym">Cyclotella nana</name>
    <dbReference type="NCBI Taxonomy" id="35128"/>
    <lineage>
        <taxon>Eukaryota</taxon>
        <taxon>Sar</taxon>
        <taxon>Stramenopiles</taxon>
        <taxon>Ochrophyta</taxon>
        <taxon>Bacillariophyta</taxon>
        <taxon>Coscinodiscophyceae</taxon>
        <taxon>Thalassiosirophycidae</taxon>
        <taxon>Thalassiosirales</taxon>
        <taxon>Thalassiosiraceae</taxon>
        <taxon>Thalassiosira</taxon>
    </lineage>
</organism>
<keyword evidence="3" id="KW-0547">Nucleotide-binding</keyword>
<feature type="domain" description="Protein kinase" evidence="6">
    <location>
        <begin position="1"/>
        <end position="245"/>
    </location>
</feature>
<dbReference type="GO" id="GO:0005634">
    <property type="term" value="C:nucleus"/>
    <property type="evidence" value="ECO:0000318"/>
    <property type="project" value="GO_Central"/>
</dbReference>
<dbReference type="KEGG" id="tps:THAPSDRAFT_31472"/>
<accession>B8BR32</accession>
<reference evidence="7 8" key="1">
    <citation type="journal article" date="2004" name="Science">
        <title>The genome of the diatom Thalassiosira pseudonana: ecology, evolution, and metabolism.</title>
        <authorList>
            <person name="Armbrust E.V."/>
            <person name="Berges J.A."/>
            <person name="Bowler C."/>
            <person name="Green B.R."/>
            <person name="Martinez D."/>
            <person name="Putnam N.H."/>
            <person name="Zhou S."/>
            <person name="Allen A.E."/>
            <person name="Apt K.E."/>
            <person name="Bechner M."/>
            <person name="Brzezinski M.A."/>
            <person name="Chaal B.K."/>
            <person name="Chiovitti A."/>
            <person name="Davis A.K."/>
            <person name="Demarest M.S."/>
            <person name="Detter J.C."/>
            <person name="Glavina T."/>
            <person name="Goodstein D."/>
            <person name="Hadi M.Z."/>
            <person name="Hellsten U."/>
            <person name="Hildebrand M."/>
            <person name="Jenkins B.D."/>
            <person name="Jurka J."/>
            <person name="Kapitonov V.V."/>
            <person name="Kroger N."/>
            <person name="Lau W.W."/>
            <person name="Lane T.W."/>
            <person name="Larimer F.W."/>
            <person name="Lippmeier J.C."/>
            <person name="Lucas S."/>
            <person name="Medina M."/>
            <person name="Montsant A."/>
            <person name="Obornik M."/>
            <person name="Parker M.S."/>
            <person name="Palenik B."/>
            <person name="Pazour G.J."/>
            <person name="Richardson P.M."/>
            <person name="Rynearson T.A."/>
            <person name="Saito M.A."/>
            <person name="Schwartz D.C."/>
            <person name="Thamatrakoln K."/>
            <person name="Valentin K."/>
            <person name="Vardi A."/>
            <person name="Wilkerson F.P."/>
            <person name="Rokhsar D.S."/>
        </authorList>
    </citation>
    <scope>NUCLEOTIDE SEQUENCE [LARGE SCALE GENOMIC DNA]</scope>
    <source>
        <strain evidence="7 8">CCMP1335</strain>
    </source>
</reference>
<keyword evidence="5" id="KW-0067">ATP-binding</keyword>
<dbReference type="InterPro" id="IPR011009">
    <property type="entry name" value="Kinase-like_dom_sf"/>
</dbReference>
<evidence type="ECO:0000313" key="8">
    <source>
        <dbReference type="Proteomes" id="UP000001449"/>
    </source>
</evidence>
<keyword evidence="8" id="KW-1185">Reference proteome</keyword>
<dbReference type="Proteomes" id="UP000001449">
    <property type="component" value="Chromosome 1"/>
</dbReference>
<dbReference type="SUPFAM" id="SSF56112">
    <property type="entry name" value="Protein kinase-like (PK-like)"/>
    <property type="match status" value="1"/>
</dbReference>
<name>B8BR32_THAPS</name>
<dbReference type="EMBL" id="CM000638">
    <property type="protein sequence ID" value="EED96460.1"/>
    <property type="molecule type" value="Genomic_DNA"/>
</dbReference>
<dbReference type="eggNOG" id="KOG0588">
    <property type="taxonomic scope" value="Eukaryota"/>
</dbReference>
<dbReference type="GO" id="GO:0004683">
    <property type="term" value="F:calcium/calmodulin-dependent protein kinase activity"/>
    <property type="evidence" value="ECO:0000318"/>
    <property type="project" value="GO_Central"/>
</dbReference>
<evidence type="ECO:0000256" key="4">
    <source>
        <dbReference type="ARBA" id="ARBA00022777"/>
    </source>
</evidence>
<evidence type="ECO:0000256" key="1">
    <source>
        <dbReference type="ARBA" id="ARBA00022527"/>
    </source>
</evidence>
<dbReference type="Pfam" id="PF00069">
    <property type="entry name" value="Pkinase"/>
    <property type="match status" value="1"/>
</dbReference>
<evidence type="ECO:0000259" key="6">
    <source>
        <dbReference type="PROSITE" id="PS50011"/>
    </source>
</evidence>
<dbReference type="STRING" id="35128.B8BR32"/>
<evidence type="ECO:0000313" key="7">
    <source>
        <dbReference type="EMBL" id="EED96460.1"/>
    </source>
</evidence>
<protein>
    <recommendedName>
        <fullName evidence="6">Protein kinase domain-containing protein</fullName>
    </recommendedName>
</protein>
<evidence type="ECO:0000256" key="2">
    <source>
        <dbReference type="ARBA" id="ARBA00022679"/>
    </source>
</evidence>
<dbReference type="InterPro" id="IPR008266">
    <property type="entry name" value="Tyr_kinase_AS"/>
</dbReference>
<keyword evidence="1" id="KW-0723">Serine/threonine-protein kinase</keyword>
<dbReference type="PaxDb" id="35128-Thaps31472"/>
<gene>
    <name evidence="7" type="ORF">THAPSDRAFT_31472</name>
</gene>
<feature type="non-terminal residue" evidence="7">
    <location>
        <position position="1"/>
    </location>
</feature>
<reference evidence="7 8" key="2">
    <citation type="journal article" date="2008" name="Nature">
        <title>The Phaeodactylum genome reveals the evolutionary history of diatom genomes.</title>
        <authorList>
            <person name="Bowler C."/>
            <person name="Allen A.E."/>
            <person name="Badger J.H."/>
            <person name="Grimwood J."/>
            <person name="Jabbari K."/>
            <person name="Kuo A."/>
            <person name="Maheswari U."/>
            <person name="Martens C."/>
            <person name="Maumus F."/>
            <person name="Otillar R.P."/>
            <person name="Rayko E."/>
            <person name="Salamov A."/>
            <person name="Vandepoele K."/>
            <person name="Beszteri B."/>
            <person name="Gruber A."/>
            <person name="Heijde M."/>
            <person name="Katinka M."/>
            <person name="Mock T."/>
            <person name="Valentin K."/>
            <person name="Verret F."/>
            <person name="Berges J.A."/>
            <person name="Brownlee C."/>
            <person name="Cadoret J.P."/>
            <person name="Chiovitti A."/>
            <person name="Choi C.J."/>
            <person name="Coesel S."/>
            <person name="De Martino A."/>
            <person name="Detter J.C."/>
            <person name="Durkin C."/>
            <person name="Falciatore A."/>
            <person name="Fournet J."/>
            <person name="Haruta M."/>
            <person name="Huysman M.J."/>
            <person name="Jenkins B.D."/>
            <person name="Jiroutova K."/>
            <person name="Jorgensen R.E."/>
            <person name="Joubert Y."/>
            <person name="Kaplan A."/>
            <person name="Kroger N."/>
            <person name="Kroth P.G."/>
            <person name="La Roche J."/>
            <person name="Lindquist E."/>
            <person name="Lommer M."/>
            <person name="Martin-Jezequel V."/>
            <person name="Lopez P.J."/>
            <person name="Lucas S."/>
            <person name="Mangogna M."/>
            <person name="McGinnis K."/>
            <person name="Medlin L.K."/>
            <person name="Montsant A."/>
            <person name="Oudot-Le Secq M.P."/>
            <person name="Napoli C."/>
            <person name="Obornik M."/>
            <person name="Parker M.S."/>
            <person name="Petit J.L."/>
            <person name="Porcel B.M."/>
            <person name="Poulsen N."/>
            <person name="Robison M."/>
            <person name="Rychlewski L."/>
            <person name="Rynearson T.A."/>
            <person name="Schmutz J."/>
            <person name="Shapiro H."/>
            <person name="Siaut M."/>
            <person name="Stanley M."/>
            <person name="Sussman M.R."/>
            <person name="Taylor A.R."/>
            <person name="Vardi A."/>
            <person name="von Dassow P."/>
            <person name="Vyverman W."/>
            <person name="Willis A."/>
            <person name="Wyrwicz L.S."/>
            <person name="Rokhsar D.S."/>
            <person name="Weissenbach J."/>
            <person name="Armbrust E.V."/>
            <person name="Green B.R."/>
            <person name="Van de Peer Y."/>
            <person name="Grigoriev I.V."/>
        </authorList>
    </citation>
    <scope>NUCLEOTIDE SEQUENCE [LARGE SCALE GENOMIC DNA]</scope>
    <source>
        <strain evidence="7 8">CCMP1335</strain>
    </source>
</reference>
<dbReference type="GeneID" id="7449106"/>
<dbReference type="SMART" id="SM00220">
    <property type="entry name" value="S_TKc"/>
    <property type="match status" value="1"/>
</dbReference>
<dbReference type="PROSITE" id="PS50011">
    <property type="entry name" value="PROTEIN_KINASE_DOM"/>
    <property type="match status" value="1"/>
</dbReference>
<keyword evidence="2" id="KW-0808">Transferase</keyword>
<dbReference type="GO" id="GO:0005516">
    <property type="term" value="F:calmodulin binding"/>
    <property type="evidence" value="ECO:0000318"/>
    <property type="project" value="GO_Central"/>
</dbReference>
<dbReference type="GO" id="GO:0005524">
    <property type="term" value="F:ATP binding"/>
    <property type="evidence" value="ECO:0007669"/>
    <property type="project" value="UniProtKB-KW"/>
</dbReference>
<dbReference type="HOGENOM" id="CLU_000288_63_0_1"/>
<evidence type="ECO:0000256" key="3">
    <source>
        <dbReference type="ARBA" id="ARBA00022741"/>
    </source>
</evidence>
<dbReference type="RefSeq" id="XP_002286819.1">
    <property type="nucleotide sequence ID" value="XM_002286783.1"/>
</dbReference>
<dbReference type="PANTHER" id="PTHR24345:SF91">
    <property type="entry name" value="SERINE_THREONINE-PROTEIN KINASE PLK4"/>
    <property type="match status" value="1"/>
</dbReference>
<dbReference type="PROSITE" id="PS00109">
    <property type="entry name" value="PROTEIN_KINASE_TYR"/>
    <property type="match status" value="1"/>
</dbReference>
<dbReference type="AlphaFoldDB" id="B8BR32"/>
<dbReference type="InParanoid" id="B8BR32"/>
<dbReference type="InterPro" id="IPR000719">
    <property type="entry name" value="Prot_kinase_dom"/>
</dbReference>
<sequence>MKGKHIEDPLKEVAAMQFMCSDGAKPNVLPCWDLFKDEKYIYLCMPFCSSGELFGYIERNGRFDECVAKFWFRQLLNALYHLQKKGICHRDISLENILVDQNTKALVIDMGMCLRVPFNSPTGCESVYDSSAGTLRKLIYPAGQCGKPNYISPEVLLNNEPFDGFAVDLWAAGIVLFIMLIGLPPFEWASNDDPRYRLVCRGGLGQLIQQWHRQISPLAADLLQKMLREHPTDRLTLFDVMNHPW</sequence>
<dbReference type="OMA" id="WASNDDP"/>
<evidence type="ECO:0000256" key="5">
    <source>
        <dbReference type="ARBA" id="ARBA00022840"/>
    </source>
</evidence>
<keyword evidence="4" id="KW-0418">Kinase</keyword>
<dbReference type="FunFam" id="1.10.510.10:FF:001786">
    <property type="entry name" value="Ser/thr kinase"/>
    <property type="match status" value="1"/>
</dbReference>
<proteinExistence type="predicted"/>